<organism evidence="3 4">
    <name type="scientific">Dokdonia sinensis</name>
    <dbReference type="NCBI Taxonomy" id="2479847"/>
    <lineage>
        <taxon>Bacteria</taxon>
        <taxon>Pseudomonadati</taxon>
        <taxon>Bacteroidota</taxon>
        <taxon>Flavobacteriia</taxon>
        <taxon>Flavobacteriales</taxon>
        <taxon>Flavobacteriaceae</taxon>
        <taxon>Dokdonia</taxon>
    </lineage>
</organism>
<proteinExistence type="predicted"/>
<keyword evidence="4" id="KW-1185">Reference proteome</keyword>
<dbReference type="EMBL" id="REFV01000031">
    <property type="protein sequence ID" value="RMB56044.1"/>
    <property type="molecule type" value="Genomic_DNA"/>
</dbReference>
<dbReference type="GO" id="GO:0034220">
    <property type="term" value="P:monoatomic ion transmembrane transport"/>
    <property type="evidence" value="ECO:0007669"/>
    <property type="project" value="UniProtKB-KW"/>
</dbReference>
<feature type="transmembrane region" description="Helical" evidence="1">
    <location>
        <begin position="44"/>
        <end position="63"/>
    </location>
</feature>
<evidence type="ECO:0000256" key="1">
    <source>
        <dbReference type="SAM" id="Phobius"/>
    </source>
</evidence>
<dbReference type="Pfam" id="PF07885">
    <property type="entry name" value="Ion_trans_2"/>
    <property type="match status" value="1"/>
</dbReference>
<keyword evidence="1" id="KW-0812">Transmembrane</keyword>
<dbReference type="AlphaFoldDB" id="A0A3M0FTN0"/>
<feature type="transmembrane region" description="Helical" evidence="1">
    <location>
        <begin position="200"/>
        <end position="220"/>
    </location>
</feature>
<evidence type="ECO:0000313" key="4">
    <source>
        <dbReference type="Proteomes" id="UP000281985"/>
    </source>
</evidence>
<dbReference type="SUPFAM" id="SSF81324">
    <property type="entry name" value="Voltage-gated potassium channels"/>
    <property type="match status" value="1"/>
</dbReference>
<feature type="transmembrane region" description="Helical" evidence="1">
    <location>
        <begin position="175"/>
        <end position="193"/>
    </location>
</feature>
<name>A0A3M0FTN0_9FLAO</name>
<keyword evidence="3" id="KW-0813">Transport</keyword>
<evidence type="ECO:0000259" key="2">
    <source>
        <dbReference type="Pfam" id="PF07885"/>
    </source>
</evidence>
<keyword evidence="1" id="KW-1133">Transmembrane helix</keyword>
<evidence type="ECO:0000313" key="3">
    <source>
        <dbReference type="EMBL" id="RMB56044.1"/>
    </source>
</evidence>
<keyword evidence="3" id="KW-0407">Ion channel</keyword>
<comment type="caution">
    <text evidence="3">The sequence shown here is derived from an EMBL/GenBank/DDBJ whole genome shotgun (WGS) entry which is preliminary data.</text>
</comment>
<dbReference type="Gene3D" id="1.10.287.70">
    <property type="match status" value="1"/>
</dbReference>
<dbReference type="RefSeq" id="WP_121918760.1">
    <property type="nucleotide sequence ID" value="NZ_REFV01000031.1"/>
</dbReference>
<dbReference type="InterPro" id="IPR013099">
    <property type="entry name" value="K_chnl_dom"/>
</dbReference>
<feature type="domain" description="Potassium channel" evidence="2">
    <location>
        <begin position="171"/>
        <end position="222"/>
    </location>
</feature>
<dbReference type="OrthoDB" id="9799090at2"/>
<keyword evidence="1" id="KW-0472">Membrane</keyword>
<keyword evidence="3" id="KW-0406">Ion transport</keyword>
<feature type="transmembrane region" description="Helical" evidence="1">
    <location>
        <begin position="100"/>
        <end position="124"/>
    </location>
</feature>
<sequence>MLKKLIFGKYDSNHKLKPAIKNQAKNVGRIWNNKTYKDFGIERILRLFLVSIQFIFPALYIRHISGLFGLLQRKIFVELYVLVKLCLPLIFFYYDLTDQFLVAIITSYMLVETVIYLTSLIFLSDIYAQPISYKRSVVLLFVNYVEVILEFAVLYSFFNLNYNIFPGQLVKDIDIIYFSFVSFSPIGFGEINSVVDYGKLLVIGQIFVFLIFGGLFLSVFTSNIGEMTYFNSHKAKKWTKRK</sequence>
<gene>
    <name evidence="3" type="ORF">EAX61_16245</name>
</gene>
<accession>A0A3M0FTN0</accession>
<reference evidence="3 4" key="1">
    <citation type="submission" date="2018-10" db="EMBL/GenBank/DDBJ databases">
        <title>Dokdonia luteus sp. nov., isolated from sea water.</title>
        <authorList>
            <person name="Zhou L.Y."/>
            <person name="Du Z.J."/>
        </authorList>
    </citation>
    <scope>NUCLEOTIDE SEQUENCE [LARGE SCALE GENOMIC DNA]</scope>
    <source>
        <strain evidence="3 4">SH27</strain>
    </source>
</reference>
<protein>
    <submittedName>
        <fullName evidence="3">Two pore domain potassium channel family protein</fullName>
    </submittedName>
</protein>
<feature type="transmembrane region" description="Helical" evidence="1">
    <location>
        <begin position="136"/>
        <end position="155"/>
    </location>
</feature>
<dbReference type="Proteomes" id="UP000281985">
    <property type="component" value="Unassembled WGS sequence"/>
</dbReference>